<accession>A0A9W4SZ60</accession>
<gene>
    <name evidence="1" type="ORF">FWILDA_LOCUS12386</name>
</gene>
<evidence type="ECO:0000313" key="1">
    <source>
        <dbReference type="EMBL" id="CAI2186060.1"/>
    </source>
</evidence>
<keyword evidence="2" id="KW-1185">Reference proteome</keyword>
<organism evidence="1 2">
    <name type="scientific">Funneliformis geosporum</name>
    <dbReference type="NCBI Taxonomy" id="1117311"/>
    <lineage>
        <taxon>Eukaryota</taxon>
        <taxon>Fungi</taxon>
        <taxon>Fungi incertae sedis</taxon>
        <taxon>Mucoromycota</taxon>
        <taxon>Glomeromycotina</taxon>
        <taxon>Glomeromycetes</taxon>
        <taxon>Glomerales</taxon>
        <taxon>Glomeraceae</taxon>
        <taxon>Funneliformis</taxon>
    </lineage>
</organism>
<reference evidence="1" key="1">
    <citation type="submission" date="2022-08" db="EMBL/GenBank/DDBJ databases">
        <authorList>
            <person name="Kallberg Y."/>
            <person name="Tangrot J."/>
            <person name="Rosling A."/>
        </authorList>
    </citation>
    <scope>NUCLEOTIDE SEQUENCE</scope>
    <source>
        <strain evidence="1">Wild A</strain>
    </source>
</reference>
<evidence type="ECO:0000313" key="2">
    <source>
        <dbReference type="Proteomes" id="UP001153678"/>
    </source>
</evidence>
<dbReference type="AlphaFoldDB" id="A0A9W4SZ60"/>
<dbReference type="EMBL" id="CAMKVN010003989">
    <property type="protein sequence ID" value="CAI2186060.1"/>
    <property type="molecule type" value="Genomic_DNA"/>
</dbReference>
<dbReference type="OrthoDB" id="10460599at2759"/>
<dbReference type="Proteomes" id="UP001153678">
    <property type="component" value="Unassembled WGS sequence"/>
</dbReference>
<proteinExistence type="predicted"/>
<protein>
    <submittedName>
        <fullName evidence="1">1679_t:CDS:1</fullName>
    </submittedName>
</protein>
<name>A0A9W4SZ60_9GLOM</name>
<comment type="caution">
    <text evidence="1">The sequence shown here is derived from an EMBL/GenBank/DDBJ whole genome shotgun (WGS) entry which is preliminary data.</text>
</comment>
<sequence length="49" mass="5560">MSDIGQEIIDFHSHGDRNYCDDSIENPGIRMQDAISHYIHPSDIIQTSS</sequence>